<evidence type="ECO:0000313" key="2">
    <source>
        <dbReference type="Proteomes" id="UP001418222"/>
    </source>
</evidence>
<dbReference type="EMBL" id="JBBWWQ010000014">
    <property type="protein sequence ID" value="KAK8930897.1"/>
    <property type="molecule type" value="Genomic_DNA"/>
</dbReference>
<organism evidence="1 2">
    <name type="scientific">Platanthera zijinensis</name>
    <dbReference type="NCBI Taxonomy" id="2320716"/>
    <lineage>
        <taxon>Eukaryota</taxon>
        <taxon>Viridiplantae</taxon>
        <taxon>Streptophyta</taxon>
        <taxon>Embryophyta</taxon>
        <taxon>Tracheophyta</taxon>
        <taxon>Spermatophyta</taxon>
        <taxon>Magnoliopsida</taxon>
        <taxon>Liliopsida</taxon>
        <taxon>Asparagales</taxon>
        <taxon>Orchidaceae</taxon>
        <taxon>Orchidoideae</taxon>
        <taxon>Orchideae</taxon>
        <taxon>Orchidinae</taxon>
        <taxon>Platanthera</taxon>
    </lineage>
</organism>
<keyword evidence="2" id="KW-1185">Reference proteome</keyword>
<reference evidence="1 2" key="1">
    <citation type="journal article" date="2022" name="Nat. Plants">
        <title>Genomes of leafy and leafless Platanthera orchids illuminate the evolution of mycoheterotrophy.</title>
        <authorList>
            <person name="Li M.H."/>
            <person name="Liu K.W."/>
            <person name="Li Z."/>
            <person name="Lu H.C."/>
            <person name="Ye Q.L."/>
            <person name="Zhang D."/>
            <person name="Wang J.Y."/>
            <person name="Li Y.F."/>
            <person name="Zhong Z.M."/>
            <person name="Liu X."/>
            <person name="Yu X."/>
            <person name="Liu D.K."/>
            <person name="Tu X.D."/>
            <person name="Liu B."/>
            <person name="Hao Y."/>
            <person name="Liao X.Y."/>
            <person name="Jiang Y.T."/>
            <person name="Sun W.H."/>
            <person name="Chen J."/>
            <person name="Chen Y.Q."/>
            <person name="Ai Y."/>
            <person name="Zhai J.W."/>
            <person name="Wu S.S."/>
            <person name="Zhou Z."/>
            <person name="Hsiao Y.Y."/>
            <person name="Wu W.L."/>
            <person name="Chen Y.Y."/>
            <person name="Lin Y.F."/>
            <person name="Hsu J.L."/>
            <person name="Li C.Y."/>
            <person name="Wang Z.W."/>
            <person name="Zhao X."/>
            <person name="Zhong W.Y."/>
            <person name="Ma X.K."/>
            <person name="Ma L."/>
            <person name="Huang J."/>
            <person name="Chen G.Z."/>
            <person name="Huang M.Z."/>
            <person name="Huang L."/>
            <person name="Peng D.H."/>
            <person name="Luo Y.B."/>
            <person name="Zou S.Q."/>
            <person name="Chen S.P."/>
            <person name="Lan S."/>
            <person name="Tsai W.C."/>
            <person name="Van de Peer Y."/>
            <person name="Liu Z.J."/>
        </authorList>
    </citation>
    <scope>NUCLEOTIDE SEQUENCE [LARGE SCALE GENOMIC DNA]</scope>
    <source>
        <strain evidence="1">Lor287</strain>
    </source>
</reference>
<protein>
    <submittedName>
        <fullName evidence="1">Uncharacterized protein</fullName>
    </submittedName>
</protein>
<name>A0AAP0B7H4_9ASPA</name>
<dbReference type="AlphaFoldDB" id="A0AAP0B7H4"/>
<proteinExistence type="predicted"/>
<dbReference type="Proteomes" id="UP001418222">
    <property type="component" value="Unassembled WGS sequence"/>
</dbReference>
<accession>A0AAP0B7H4</accession>
<gene>
    <name evidence="1" type="ORF">KSP39_PZI016195</name>
</gene>
<comment type="caution">
    <text evidence="1">The sequence shown here is derived from an EMBL/GenBank/DDBJ whole genome shotgun (WGS) entry which is preliminary data.</text>
</comment>
<evidence type="ECO:0000313" key="1">
    <source>
        <dbReference type="EMBL" id="KAK8930897.1"/>
    </source>
</evidence>
<sequence length="99" mass="11577">MVGPLSPSTYLSRSCRTSGCTQKFTYKHVRDNYELTHVYIQVDFLEADERRMSIERGGRKKQRITVETLMQKRIVSLDLPSVFDDGADYLRWMHSDDAE</sequence>